<dbReference type="EMBL" id="JAIWYP010000003">
    <property type="protein sequence ID" value="KAH3852828.1"/>
    <property type="molecule type" value="Genomic_DNA"/>
</dbReference>
<gene>
    <name evidence="2" type="ORF">DPMN_095349</name>
</gene>
<organism evidence="2 3">
    <name type="scientific">Dreissena polymorpha</name>
    <name type="common">Zebra mussel</name>
    <name type="synonym">Mytilus polymorpha</name>
    <dbReference type="NCBI Taxonomy" id="45954"/>
    <lineage>
        <taxon>Eukaryota</taxon>
        <taxon>Metazoa</taxon>
        <taxon>Spiralia</taxon>
        <taxon>Lophotrochozoa</taxon>
        <taxon>Mollusca</taxon>
        <taxon>Bivalvia</taxon>
        <taxon>Autobranchia</taxon>
        <taxon>Heteroconchia</taxon>
        <taxon>Euheterodonta</taxon>
        <taxon>Imparidentia</taxon>
        <taxon>Neoheterodontei</taxon>
        <taxon>Myida</taxon>
        <taxon>Dreissenoidea</taxon>
        <taxon>Dreissenidae</taxon>
        <taxon>Dreissena</taxon>
    </lineage>
</organism>
<name>A0A9D4L7T3_DREPO</name>
<comment type="caution">
    <text evidence="2">The sequence shown here is derived from an EMBL/GenBank/DDBJ whole genome shotgun (WGS) entry which is preliminary data.</text>
</comment>
<reference evidence="2" key="1">
    <citation type="journal article" date="2019" name="bioRxiv">
        <title>The Genome of the Zebra Mussel, Dreissena polymorpha: A Resource for Invasive Species Research.</title>
        <authorList>
            <person name="McCartney M.A."/>
            <person name="Auch B."/>
            <person name="Kono T."/>
            <person name="Mallez S."/>
            <person name="Zhang Y."/>
            <person name="Obille A."/>
            <person name="Becker A."/>
            <person name="Abrahante J.E."/>
            <person name="Garbe J."/>
            <person name="Badalamenti J.P."/>
            <person name="Herman A."/>
            <person name="Mangelson H."/>
            <person name="Liachko I."/>
            <person name="Sullivan S."/>
            <person name="Sone E.D."/>
            <person name="Koren S."/>
            <person name="Silverstein K.A.T."/>
            <person name="Beckman K.B."/>
            <person name="Gohl D.M."/>
        </authorList>
    </citation>
    <scope>NUCLEOTIDE SEQUENCE</scope>
    <source>
        <strain evidence="2">Duluth1</strain>
        <tissue evidence="2">Whole animal</tissue>
    </source>
</reference>
<feature type="region of interest" description="Disordered" evidence="1">
    <location>
        <begin position="35"/>
        <end position="65"/>
    </location>
</feature>
<proteinExistence type="predicted"/>
<evidence type="ECO:0000256" key="1">
    <source>
        <dbReference type="SAM" id="MobiDB-lite"/>
    </source>
</evidence>
<feature type="compositionally biased region" description="Polar residues" evidence="1">
    <location>
        <begin position="45"/>
        <end position="65"/>
    </location>
</feature>
<keyword evidence="3" id="KW-1185">Reference proteome</keyword>
<reference evidence="2" key="2">
    <citation type="submission" date="2020-11" db="EMBL/GenBank/DDBJ databases">
        <authorList>
            <person name="McCartney M.A."/>
            <person name="Auch B."/>
            <person name="Kono T."/>
            <person name="Mallez S."/>
            <person name="Becker A."/>
            <person name="Gohl D.M."/>
            <person name="Silverstein K.A.T."/>
            <person name="Koren S."/>
            <person name="Bechman K.B."/>
            <person name="Herman A."/>
            <person name="Abrahante J.E."/>
            <person name="Garbe J."/>
        </authorList>
    </citation>
    <scope>NUCLEOTIDE SEQUENCE</scope>
    <source>
        <strain evidence="2">Duluth1</strain>
        <tissue evidence="2">Whole animal</tissue>
    </source>
</reference>
<dbReference type="Proteomes" id="UP000828390">
    <property type="component" value="Unassembled WGS sequence"/>
</dbReference>
<evidence type="ECO:0000313" key="3">
    <source>
        <dbReference type="Proteomes" id="UP000828390"/>
    </source>
</evidence>
<dbReference type="AlphaFoldDB" id="A0A9D4L7T3"/>
<evidence type="ECO:0000313" key="2">
    <source>
        <dbReference type="EMBL" id="KAH3852828.1"/>
    </source>
</evidence>
<accession>A0A9D4L7T3</accession>
<protein>
    <submittedName>
        <fullName evidence="2">Uncharacterized protein</fullName>
    </submittedName>
</protein>
<sequence length="80" mass="8215">MLIVYASLSPGTIIARTGGAKQLDSITITVKTTPKSNMAKKRVGSSENESSTLDTNSPASSAANMSQAAGVFARLGKLKS</sequence>